<accession>A0A7G7BGM6</accession>
<dbReference type="Gene3D" id="3.90.1140.10">
    <property type="entry name" value="Cyclic phosphodiesterase"/>
    <property type="match status" value="1"/>
</dbReference>
<name>A0A7G7BGM6_9ACTN</name>
<dbReference type="EMBL" id="CP045702">
    <property type="protein sequence ID" value="QNE74491.1"/>
    <property type="molecule type" value="Genomic_DNA"/>
</dbReference>
<organism evidence="1 2">
    <name type="scientific">Streptomyces finlayi</name>
    <dbReference type="NCBI Taxonomy" id="67296"/>
    <lineage>
        <taxon>Bacteria</taxon>
        <taxon>Bacillati</taxon>
        <taxon>Actinomycetota</taxon>
        <taxon>Actinomycetes</taxon>
        <taxon>Kitasatosporales</taxon>
        <taxon>Streptomycetaceae</taxon>
        <taxon>Streptomyces</taxon>
    </lineage>
</organism>
<dbReference type="InterPro" id="IPR009097">
    <property type="entry name" value="Cyclic_Pdiesterase"/>
</dbReference>
<dbReference type="AlphaFoldDB" id="A0A7G7BGM6"/>
<protein>
    <recommendedName>
        <fullName evidence="3">2'-5' RNA ligase family protein</fullName>
    </recommendedName>
</protein>
<dbReference type="Proteomes" id="UP000515307">
    <property type="component" value="Chromosome"/>
</dbReference>
<sequence length="187" mass="19794">MPKFQGRPWESGSRALHVYVLPRPGVDDELLGLAETCRPILGGYPIDPQCGSDPSDAGLLHLTCEMLADAPSAEYDEAALTEVADALRAELSDVPAFTTQVGPPIGNIAGAVLDVWPEADTVALIERIRSAIRNARGGEALQHSGGRPHISLGYSNPRELHQMGANALVARPGSHDLELRGAYSLAA</sequence>
<evidence type="ECO:0000313" key="1">
    <source>
        <dbReference type="EMBL" id="QNE74491.1"/>
    </source>
</evidence>
<dbReference type="KEGG" id="sfiy:F0344_07595"/>
<proteinExistence type="predicted"/>
<evidence type="ECO:0008006" key="3">
    <source>
        <dbReference type="Google" id="ProtNLM"/>
    </source>
</evidence>
<keyword evidence="2" id="KW-1185">Reference proteome</keyword>
<reference evidence="2" key="1">
    <citation type="submission" date="2019-10" db="EMBL/GenBank/DDBJ databases">
        <title>Antimicrobial potential of Antarctic Bacteria.</title>
        <authorList>
            <person name="Benaud N."/>
            <person name="Edwards R.J."/>
            <person name="Ferrari B.C."/>
        </authorList>
    </citation>
    <scope>NUCLEOTIDE SEQUENCE [LARGE SCALE GENOMIC DNA]</scope>
    <source>
        <strain evidence="2">NBSH44</strain>
    </source>
</reference>
<dbReference type="SUPFAM" id="SSF55144">
    <property type="entry name" value="LigT-like"/>
    <property type="match status" value="1"/>
</dbReference>
<dbReference type="RefSeq" id="WP_185298048.1">
    <property type="nucleotide sequence ID" value="NZ_CP045702.1"/>
</dbReference>
<gene>
    <name evidence="1" type="ORF">F0344_07595</name>
</gene>
<evidence type="ECO:0000313" key="2">
    <source>
        <dbReference type="Proteomes" id="UP000515307"/>
    </source>
</evidence>